<accession>Q2G912</accession>
<dbReference type="KEGG" id="nar:Saro_1216"/>
<dbReference type="STRING" id="279238.Saro_1216"/>
<evidence type="ECO:0008006" key="4">
    <source>
        <dbReference type="Google" id="ProtNLM"/>
    </source>
</evidence>
<reference evidence="3" key="1">
    <citation type="submission" date="2006-01" db="EMBL/GenBank/DDBJ databases">
        <title>Complete sequence of Novosphingobium aromaticivorans DSM 12444.</title>
        <authorList>
            <consortium name="US DOE Joint Genome Institute"/>
            <person name="Copeland A."/>
            <person name="Lucas S."/>
            <person name="Lapidus A."/>
            <person name="Barry K."/>
            <person name="Detter J.C."/>
            <person name="Glavina T."/>
            <person name="Hammon N."/>
            <person name="Israni S."/>
            <person name="Pitluck S."/>
            <person name="Chain P."/>
            <person name="Malfatti S."/>
            <person name="Shin M."/>
            <person name="Vergez L."/>
            <person name="Schmutz J."/>
            <person name="Larimer F."/>
            <person name="Land M."/>
            <person name="Kyrpides N."/>
            <person name="Ivanova N."/>
            <person name="Fredrickson J."/>
            <person name="Balkwill D."/>
            <person name="Romine M.F."/>
            <person name="Richardson P."/>
        </authorList>
    </citation>
    <scope>NUCLEOTIDE SEQUENCE [LARGE SCALE GENOMIC DNA]</scope>
    <source>
        <strain evidence="3">ATCC 700278 / DSM 12444 / CCUG 56034 / CIP 105152 / NBRC 16084 / F199</strain>
    </source>
</reference>
<feature type="chain" id="PRO_5004208077" description="DUF4402 domain-containing protein" evidence="1">
    <location>
        <begin position="23"/>
        <end position="175"/>
    </location>
</feature>
<dbReference type="InterPro" id="IPR025514">
    <property type="entry name" value="DUF4402"/>
</dbReference>
<dbReference type="RefSeq" id="WP_011444875.1">
    <property type="nucleotide sequence ID" value="NC_007794.1"/>
</dbReference>
<organism evidence="2 3">
    <name type="scientific">Novosphingobium aromaticivorans (strain ATCC 700278 / DSM 12444 / CCUG 56034 / CIP 105152 / NBRC 16084 / F199)</name>
    <dbReference type="NCBI Taxonomy" id="279238"/>
    <lineage>
        <taxon>Bacteria</taxon>
        <taxon>Pseudomonadati</taxon>
        <taxon>Pseudomonadota</taxon>
        <taxon>Alphaproteobacteria</taxon>
        <taxon>Sphingomonadales</taxon>
        <taxon>Sphingomonadaceae</taxon>
        <taxon>Novosphingobium</taxon>
    </lineage>
</organism>
<dbReference type="HOGENOM" id="CLU_124984_1_0_5"/>
<protein>
    <recommendedName>
        <fullName evidence="4">DUF4402 domain-containing protein</fullName>
    </recommendedName>
</protein>
<dbReference type="AlphaFoldDB" id="Q2G912"/>
<sequence length="175" mass="16885">MKKALASAAIAAGLMVGGSAFAQSAANTDSASASASVTIVRPVTITKTSDLAFGRIVKPRTGTGTVSIANSSNSVVAGSGAVALSGITTSRAAFTVDGEGGQVVTTSIPSTMTLSGNNDSITVNLSPDFGSTVTLSGSSASAGSATLNVGGSFDLASSRASGAYTGSFTVSVAYQ</sequence>
<name>Q2G912_NOVAD</name>
<evidence type="ECO:0000256" key="1">
    <source>
        <dbReference type="SAM" id="SignalP"/>
    </source>
</evidence>
<dbReference type="Pfam" id="PF14352">
    <property type="entry name" value="DUF4402"/>
    <property type="match status" value="1"/>
</dbReference>
<keyword evidence="1" id="KW-0732">Signal</keyword>
<proteinExistence type="predicted"/>
<evidence type="ECO:0000313" key="2">
    <source>
        <dbReference type="EMBL" id="ABD25661.1"/>
    </source>
</evidence>
<feature type="signal peptide" evidence="1">
    <location>
        <begin position="1"/>
        <end position="22"/>
    </location>
</feature>
<keyword evidence="3" id="KW-1185">Reference proteome</keyword>
<dbReference type="EMBL" id="CP000248">
    <property type="protein sequence ID" value="ABD25661.1"/>
    <property type="molecule type" value="Genomic_DNA"/>
</dbReference>
<dbReference type="Proteomes" id="UP000009134">
    <property type="component" value="Chromosome"/>
</dbReference>
<gene>
    <name evidence="2" type="ordered locus">Saro_1216</name>
</gene>
<dbReference type="eggNOG" id="ENOG5033E5M">
    <property type="taxonomic scope" value="Bacteria"/>
</dbReference>
<evidence type="ECO:0000313" key="3">
    <source>
        <dbReference type="Proteomes" id="UP000009134"/>
    </source>
</evidence>